<reference evidence="1" key="1">
    <citation type="submission" date="2020-05" db="EMBL/GenBank/DDBJ databases">
        <title>Large-scale comparative analyses of tick genomes elucidate their genetic diversity and vector capacities.</title>
        <authorList>
            <person name="Jia N."/>
            <person name="Wang J."/>
            <person name="Shi W."/>
            <person name="Du L."/>
            <person name="Sun Y."/>
            <person name="Zhan W."/>
            <person name="Jiang J."/>
            <person name="Wang Q."/>
            <person name="Zhang B."/>
            <person name="Ji P."/>
            <person name="Sakyi L.B."/>
            <person name="Cui X."/>
            <person name="Yuan T."/>
            <person name="Jiang B."/>
            <person name="Yang W."/>
            <person name="Lam T.T.-Y."/>
            <person name="Chang Q."/>
            <person name="Ding S."/>
            <person name="Wang X."/>
            <person name="Zhu J."/>
            <person name="Ruan X."/>
            <person name="Zhao L."/>
            <person name="Wei J."/>
            <person name="Que T."/>
            <person name="Du C."/>
            <person name="Cheng J."/>
            <person name="Dai P."/>
            <person name="Han X."/>
            <person name="Huang E."/>
            <person name="Gao Y."/>
            <person name="Liu J."/>
            <person name="Shao H."/>
            <person name="Ye R."/>
            <person name="Li L."/>
            <person name="Wei W."/>
            <person name="Wang X."/>
            <person name="Wang C."/>
            <person name="Yang T."/>
            <person name="Huo Q."/>
            <person name="Li W."/>
            <person name="Guo W."/>
            <person name="Chen H."/>
            <person name="Zhou L."/>
            <person name="Ni X."/>
            <person name="Tian J."/>
            <person name="Zhou Y."/>
            <person name="Sheng Y."/>
            <person name="Liu T."/>
            <person name="Pan Y."/>
            <person name="Xia L."/>
            <person name="Li J."/>
            <person name="Zhao F."/>
            <person name="Cao W."/>
        </authorList>
    </citation>
    <scope>NUCLEOTIDE SEQUENCE</scope>
    <source>
        <strain evidence="1">Dsil-2018</strain>
    </source>
</reference>
<evidence type="ECO:0000313" key="2">
    <source>
        <dbReference type="Proteomes" id="UP000821865"/>
    </source>
</evidence>
<dbReference type="Proteomes" id="UP000821865">
    <property type="component" value="Chromosome 10"/>
</dbReference>
<keyword evidence="2" id="KW-1185">Reference proteome</keyword>
<comment type="caution">
    <text evidence="1">The sequence shown here is derived from an EMBL/GenBank/DDBJ whole genome shotgun (WGS) entry which is preliminary data.</text>
</comment>
<protein>
    <submittedName>
        <fullName evidence="1">Uncharacterized protein</fullName>
    </submittedName>
</protein>
<organism evidence="1 2">
    <name type="scientific">Dermacentor silvarum</name>
    <name type="common">Tick</name>
    <dbReference type="NCBI Taxonomy" id="543639"/>
    <lineage>
        <taxon>Eukaryota</taxon>
        <taxon>Metazoa</taxon>
        <taxon>Ecdysozoa</taxon>
        <taxon>Arthropoda</taxon>
        <taxon>Chelicerata</taxon>
        <taxon>Arachnida</taxon>
        <taxon>Acari</taxon>
        <taxon>Parasitiformes</taxon>
        <taxon>Ixodida</taxon>
        <taxon>Ixodoidea</taxon>
        <taxon>Ixodidae</taxon>
        <taxon>Rhipicephalinae</taxon>
        <taxon>Dermacentor</taxon>
    </lineage>
</organism>
<gene>
    <name evidence="1" type="ORF">HPB49_019904</name>
</gene>
<accession>A0ACB8DR72</accession>
<evidence type="ECO:0000313" key="1">
    <source>
        <dbReference type="EMBL" id="KAH7974813.1"/>
    </source>
</evidence>
<proteinExistence type="predicted"/>
<name>A0ACB8DR72_DERSI</name>
<sequence length="465" mass="51173">MPESAPRTNQCNPSFHQPPFSMSAIIQRGDSGTAASSMAGSPHWHRHHQYMLMPAANPHPSINGPSYGLHSASTSATPCGFAHSTSAAVSGLHSPQYFQQPGTSNHHMANPFHASATTPSKTPGCPQAELAAHHPFTPSPFIQQHHIHQSAFQKPHTYCPSLVTLFHQEAMPLPAATPTQPVPSSHQQPIGICRQHKRWTTTMIAQQQDGVGGQTSQSPQQHKQQQPQQQHLIQRPDVLRVQQMQHMQKKGCYGRMAQQCMNNQSIMPPMSSSYQMMAPQSHLHSGSTVGRTFGGLDPNIQPIFALNGHEGLSAGQNTLLHHPQQRLGMYVNSMNQENFAQLPQQTAWTPPEASTVLSIAQWAVPEAGAGAETADAKKAFQMNNTRPADEKETASSRLRDLERAIPSLDSARVSTRFQKLLSRLKARGVDLQETLQQHRRKYKMLDDGETARTERSPLDSPYAGH</sequence>
<dbReference type="EMBL" id="CM023479">
    <property type="protein sequence ID" value="KAH7974813.1"/>
    <property type="molecule type" value="Genomic_DNA"/>
</dbReference>